<dbReference type="EMBL" id="CP119313">
    <property type="protein sequence ID" value="WEK17731.1"/>
    <property type="molecule type" value="Genomic_DNA"/>
</dbReference>
<gene>
    <name evidence="1" type="ORF">P0Y49_13085</name>
</gene>
<dbReference type="InterPro" id="IPR017850">
    <property type="entry name" value="Alkaline_phosphatase_core_sf"/>
</dbReference>
<accession>A0AAJ6B5Q5</accession>
<evidence type="ECO:0000313" key="2">
    <source>
        <dbReference type="Proteomes" id="UP001214530"/>
    </source>
</evidence>
<dbReference type="AlphaFoldDB" id="A0AAJ6B5Q5"/>
<proteinExistence type="predicted"/>
<dbReference type="Proteomes" id="UP001214530">
    <property type="component" value="Chromosome"/>
</dbReference>
<protein>
    <recommendedName>
        <fullName evidence="3">N-sulphoglucosamine sulphohydrolase C-terminal domain-containing protein</fullName>
    </recommendedName>
</protein>
<evidence type="ECO:0008006" key="3">
    <source>
        <dbReference type="Google" id="ProtNLM"/>
    </source>
</evidence>
<dbReference type="Gene3D" id="3.40.720.10">
    <property type="entry name" value="Alkaline Phosphatase, subunit A"/>
    <property type="match status" value="1"/>
</dbReference>
<evidence type="ECO:0000313" key="1">
    <source>
        <dbReference type="EMBL" id="WEK17731.1"/>
    </source>
</evidence>
<dbReference type="SUPFAM" id="SSF53649">
    <property type="entry name" value="Alkaline phosphatase-like"/>
    <property type="match status" value="1"/>
</dbReference>
<name>A0AAJ6B5Q5_9SPHI</name>
<sequence>MTKDFKYIIYDKGEIREQLFDLEKDPGETDNLAIKATYKKKLNQMRAYLKKWCEMHQDSFYAQKK</sequence>
<organism evidence="1 2">
    <name type="scientific">Candidatus Pedobacter colombiensis</name>
    <dbReference type="NCBI Taxonomy" id="3121371"/>
    <lineage>
        <taxon>Bacteria</taxon>
        <taxon>Pseudomonadati</taxon>
        <taxon>Bacteroidota</taxon>
        <taxon>Sphingobacteriia</taxon>
        <taxon>Sphingobacteriales</taxon>
        <taxon>Sphingobacteriaceae</taxon>
        <taxon>Pedobacter</taxon>
    </lineage>
</organism>
<reference evidence="1" key="1">
    <citation type="submission" date="2023-03" db="EMBL/GenBank/DDBJ databases">
        <title>Andean soil-derived lignocellulolytic bacterial consortium as a source of novel taxa and putative plastic-active enzymes.</title>
        <authorList>
            <person name="Diaz-Garcia L."/>
            <person name="Chuvochina M."/>
            <person name="Feuerriegel G."/>
            <person name="Bunk B."/>
            <person name="Sproer C."/>
            <person name="Streit W.R."/>
            <person name="Rodriguez L.M."/>
            <person name="Overmann J."/>
            <person name="Jimenez D.J."/>
        </authorList>
    </citation>
    <scope>NUCLEOTIDE SEQUENCE</scope>
    <source>
        <strain evidence="1">MAG 3858</strain>
    </source>
</reference>